<sequence>IYQEKLPPEELRQIQLEYMALEDSPDGYNAFYEAIYSRPPPEHVIGWVRDIYEAHSLTLDTLIEAFRGSTKSTTMECFIIKRMSHDPEKTNLIISAGGDDANKIARGIANIIEYSPVYKRIFPHIVKDPSGKWGDDSGYDIWDNRILHDEWIGETTAREGRIPTLLGVGYNSTSLPGPHPTGVCLIDDYHNEGNTRTDRKAQTAMVIFTDTIMPMIDQPDVWYILIGTPWNFKDVIAKTKNRKYIKHIFTPLIEGETWPEKWTPDFIDLEKDRVGSSIGWARMYDLDLEKTRGMTLKKEWIHYWPHEELEMYGQDWPILIGVDYTSTEDPTRQVGDYFALAIGRVIPGGRGVVVFDGIRLKLPRAEAED</sequence>
<proteinExistence type="predicted"/>
<gene>
    <name evidence="1" type="ORF">LCGC14_2977390</name>
</gene>
<dbReference type="EMBL" id="LAZR01060710">
    <property type="protein sequence ID" value="KKK65116.1"/>
    <property type="molecule type" value="Genomic_DNA"/>
</dbReference>
<dbReference type="Gene3D" id="3.40.50.300">
    <property type="entry name" value="P-loop containing nucleotide triphosphate hydrolases"/>
    <property type="match status" value="1"/>
</dbReference>
<protein>
    <recommendedName>
        <fullName evidence="2">Terminase large subunit gp17-like C-terminal domain-containing protein</fullName>
    </recommendedName>
</protein>
<feature type="non-terminal residue" evidence="1">
    <location>
        <position position="1"/>
    </location>
</feature>
<comment type="caution">
    <text evidence="1">The sequence shown here is derived from an EMBL/GenBank/DDBJ whole genome shotgun (WGS) entry which is preliminary data.</text>
</comment>
<feature type="non-terminal residue" evidence="1">
    <location>
        <position position="369"/>
    </location>
</feature>
<dbReference type="InterPro" id="IPR027417">
    <property type="entry name" value="P-loop_NTPase"/>
</dbReference>
<organism evidence="1">
    <name type="scientific">marine sediment metagenome</name>
    <dbReference type="NCBI Taxonomy" id="412755"/>
    <lineage>
        <taxon>unclassified sequences</taxon>
        <taxon>metagenomes</taxon>
        <taxon>ecological metagenomes</taxon>
    </lineage>
</organism>
<accession>A0A0F8ZYV5</accession>
<dbReference type="AlphaFoldDB" id="A0A0F8ZYV5"/>
<name>A0A0F8ZYV5_9ZZZZ</name>
<evidence type="ECO:0008006" key="2">
    <source>
        <dbReference type="Google" id="ProtNLM"/>
    </source>
</evidence>
<reference evidence="1" key="1">
    <citation type="journal article" date="2015" name="Nature">
        <title>Complex archaea that bridge the gap between prokaryotes and eukaryotes.</title>
        <authorList>
            <person name="Spang A."/>
            <person name="Saw J.H."/>
            <person name="Jorgensen S.L."/>
            <person name="Zaremba-Niedzwiedzka K."/>
            <person name="Martijn J."/>
            <person name="Lind A.E."/>
            <person name="van Eijk R."/>
            <person name="Schleper C."/>
            <person name="Guy L."/>
            <person name="Ettema T.J."/>
        </authorList>
    </citation>
    <scope>NUCLEOTIDE SEQUENCE</scope>
</reference>
<evidence type="ECO:0000313" key="1">
    <source>
        <dbReference type="EMBL" id="KKK65116.1"/>
    </source>
</evidence>